<dbReference type="Proteomes" id="UP000050509">
    <property type="component" value="Unassembled WGS sequence"/>
</dbReference>
<reference evidence="1 2" key="1">
    <citation type="submission" date="2015-09" db="EMBL/GenBank/DDBJ databases">
        <title>Draft genome sequence of Kouleothrix aurantiaca JCM 19913.</title>
        <authorList>
            <person name="Hemp J."/>
        </authorList>
    </citation>
    <scope>NUCLEOTIDE SEQUENCE [LARGE SCALE GENOMIC DNA]</scope>
    <source>
        <strain evidence="1 2">COM-B</strain>
    </source>
</reference>
<protein>
    <submittedName>
        <fullName evidence="1">Uncharacterized protein</fullName>
    </submittedName>
</protein>
<gene>
    <name evidence="1" type="ORF">SE17_25170</name>
</gene>
<name>A0A0P9DDE7_9CHLR</name>
<accession>A0A0P9DDE7</accession>
<evidence type="ECO:0000313" key="1">
    <source>
        <dbReference type="EMBL" id="KPV50739.1"/>
    </source>
</evidence>
<proteinExistence type="predicted"/>
<dbReference type="AlphaFoldDB" id="A0A0P9DDE7"/>
<comment type="caution">
    <text evidence="1">The sequence shown here is derived from an EMBL/GenBank/DDBJ whole genome shotgun (WGS) entry which is preliminary data.</text>
</comment>
<dbReference type="EMBL" id="LJCR01001237">
    <property type="protein sequence ID" value="KPV50739.1"/>
    <property type="molecule type" value="Genomic_DNA"/>
</dbReference>
<keyword evidence="2" id="KW-1185">Reference proteome</keyword>
<evidence type="ECO:0000313" key="2">
    <source>
        <dbReference type="Proteomes" id="UP000050509"/>
    </source>
</evidence>
<organism evidence="1 2">
    <name type="scientific">Kouleothrix aurantiaca</name>
    <dbReference type="NCBI Taxonomy" id="186479"/>
    <lineage>
        <taxon>Bacteria</taxon>
        <taxon>Bacillati</taxon>
        <taxon>Chloroflexota</taxon>
        <taxon>Chloroflexia</taxon>
        <taxon>Chloroflexales</taxon>
        <taxon>Roseiflexineae</taxon>
        <taxon>Roseiflexaceae</taxon>
        <taxon>Kouleothrix</taxon>
    </lineage>
</organism>
<sequence length="90" mass="9648">MDNTSRTILTHKVIVELNEEQFLALPDSLDPLFRPALMQLNRDETAVELFYVEEAQALAIAQALAALEPPVAAARSGTVPVPVGPRPGAA</sequence>